<sequence length="173" mass="20208">MANHDELKRLDERFPNKNVGCGNPSAKILVVTQKVGNEVVDYQYLKKLFKYLPYGMGEEENQFEYCYYIVYDEAVLTDSFFGRFKVIVYTFINGNQLHKHNSAKLFGMEWVSDRTVEDGGTQRLFVAHSKAEDDKPERIMLCTYPFENVSHTIQKCSRLLLNWFLLSPKDNNL</sequence>
<evidence type="ECO:0000313" key="2">
    <source>
        <dbReference type="Proteomes" id="UP000198779"/>
    </source>
</evidence>
<dbReference type="RefSeq" id="WP_091818678.1">
    <property type="nucleotide sequence ID" value="NZ_FNCQ01000015.1"/>
</dbReference>
<dbReference type="AlphaFoldDB" id="A0A1G7Z9N2"/>
<dbReference type="Proteomes" id="UP000198779">
    <property type="component" value="Unassembled WGS sequence"/>
</dbReference>
<gene>
    <name evidence="1" type="ORF">SAMN04487901_11589</name>
</gene>
<organism evidence="1 2">
    <name type="scientific">Prevotella communis</name>
    <dbReference type="NCBI Taxonomy" id="2913614"/>
    <lineage>
        <taxon>Bacteria</taxon>
        <taxon>Pseudomonadati</taxon>
        <taxon>Bacteroidota</taxon>
        <taxon>Bacteroidia</taxon>
        <taxon>Bacteroidales</taxon>
        <taxon>Prevotellaceae</taxon>
        <taxon>Prevotella</taxon>
    </lineage>
</organism>
<evidence type="ECO:0000313" key="1">
    <source>
        <dbReference type="EMBL" id="SDH05305.1"/>
    </source>
</evidence>
<name>A0A1G7Z9N2_9BACT</name>
<reference evidence="2" key="1">
    <citation type="submission" date="2016-10" db="EMBL/GenBank/DDBJ databases">
        <authorList>
            <person name="Varghese N."/>
            <person name="Submissions S."/>
        </authorList>
    </citation>
    <scope>NUCLEOTIDE SEQUENCE [LARGE SCALE GENOMIC DNA]</scope>
    <source>
        <strain evidence="2">BP1-148</strain>
    </source>
</reference>
<dbReference type="EMBL" id="FNCQ01000015">
    <property type="protein sequence ID" value="SDH05305.1"/>
    <property type="molecule type" value="Genomic_DNA"/>
</dbReference>
<dbReference type="STRING" id="645274.SAMN04487901_11589"/>
<accession>A0A1G7Z9N2</accession>
<proteinExistence type="predicted"/>
<keyword evidence="2" id="KW-1185">Reference proteome</keyword>
<protein>
    <submittedName>
        <fullName evidence="1">Uncharacterized protein</fullName>
    </submittedName>
</protein>